<reference evidence="3" key="1">
    <citation type="journal article" date="2019" name="Int. J. Syst. Evol. Microbiol.">
        <title>The Global Catalogue of Microorganisms (GCM) 10K type strain sequencing project: providing services to taxonomists for standard genome sequencing and annotation.</title>
        <authorList>
            <consortium name="The Broad Institute Genomics Platform"/>
            <consortium name="The Broad Institute Genome Sequencing Center for Infectious Disease"/>
            <person name="Wu L."/>
            <person name="Ma J."/>
        </authorList>
    </citation>
    <scope>NUCLEOTIDE SEQUENCE [LARGE SCALE GENOMIC DNA]</scope>
    <source>
        <strain evidence="3">CGMCC 1.10130</strain>
    </source>
</reference>
<evidence type="ECO:0000313" key="2">
    <source>
        <dbReference type="EMBL" id="GGA69987.1"/>
    </source>
</evidence>
<name>A0A8J2U3J2_9GAMM</name>
<dbReference type="Proteomes" id="UP000619743">
    <property type="component" value="Unassembled WGS sequence"/>
</dbReference>
<dbReference type="AlphaFoldDB" id="A0A8J2U3J2"/>
<proteinExistence type="predicted"/>
<protein>
    <submittedName>
        <fullName evidence="2">Preprotein translocase SecA</fullName>
    </submittedName>
</protein>
<dbReference type="SUPFAM" id="SSF54427">
    <property type="entry name" value="NTF2-like"/>
    <property type="match status" value="1"/>
</dbReference>
<accession>A0A8J2U3J2</accession>
<organism evidence="2 3">
    <name type="scientific">Neiella marina</name>
    <dbReference type="NCBI Taxonomy" id="508461"/>
    <lineage>
        <taxon>Bacteria</taxon>
        <taxon>Pseudomonadati</taxon>
        <taxon>Pseudomonadota</taxon>
        <taxon>Gammaproteobacteria</taxon>
        <taxon>Alteromonadales</taxon>
        <taxon>Echinimonadaceae</taxon>
        <taxon>Neiella</taxon>
    </lineage>
</organism>
<dbReference type="InterPro" id="IPR048469">
    <property type="entry name" value="YchJ-like_M"/>
</dbReference>
<comment type="caution">
    <text evidence="2">The sequence shown here is derived from an EMBL/GenBank/DDBJ whole genome shotgun (WGS) entry which is preliminary data.</text>
</comment>
<dbReference type="Pfam" id="PF17775">
    <property type="entry name" value="YchJ_M-like"/>
    <property type="match status" value="1"/>
</dbReference>
<dbReference type="PANTHER" id="PTHR33747:SF1">
    <property type="entry name" value="ADENYLATE CYCLASE-ASSOCIATED CAP C-TERMINAL DOMAIN-CONTAINING PROTEIN"/>
    <property type="match status" value="1"/>
</dbReference>
<dbReference type="PANTHER" id="PTHR33747">
    <property type="entry name" value="UPF0225 PROTEIN SCO1677"/>
    <property type="match status" value="1"/>
</dbReference>
<dbReference type="InterPro" id="IPR032710">
    <property type="entry name" value="NTF2-like_dom_sf"/>
</dbReference>
<dbReference type="RefSeq" id="WP_158100487.1">
    <property type="nucleotide sequence ID" value="NZ_BMDX01000003.1"/>
</dbReference>
<gene>
    <name evidence="2" type="primary">ychJ</name>
    <name evidence="2" type="ORF">GCM10011369_09590</name>
</gene>
<keyword evidence="3" id="KW-1185">Reference proteome</keyword>
<dbReference type="EMBL" id="BMDX01000003">
    <property type="protein sequence ID" value="GGA69987.1"/>
    <property type="molecule type" value="Genomic_DNA"/>
</dbReference>
<dbReference type="OrthoDB" id="21421at2"/>
<feature type="domain" description="YchJ-like middle NTF2-like" evidence="1">
    <location>
        <begin position="31"/>
        <end position="124"/>
    </location>
</feature>
<evidence type="ECO:0000313" key="3">
    <source>
        <dbReference type="Proteomes" id="UP000619743"/>
    </source>
</evidence>
<sequence>MKINLCPCGSNLKTKDCCAAIHLSAKLARHPEQLMRARYTAHATKNVAFILASWHPSTRPEDSAAIQQWNDECTWLALNVAQSRKLGSKGLVEFVALYRQGGQLKQHHEVANFKFEKGQWWYVDRTD</sequence>
<evidence type="ECO:0000259" key="1">
    <source>
        <dbReference type="Pfam" id="PF17775"/>
    </source>
</evidence>
<dbReference type="Gene3D" id="3.10.450.50">
    <property type="match status" value="1"/>
</dbReference>